<proteinExistence type="predicted"/>
<gene>
    <name evidence="2" type="ordered locus">RB4676</name>
</gene>
<dbReference type="InParanoid" id="Q7US69"/>
<sequence>MFLFLVAQIALFCQRFGLFEQRSDLVQFVVDRINVVISKAACNGRLHAGQFLDRVGERFGRVGFFEMNQCVGAQSSGGRVNGLVAVSGVVMAFVIMTLMIVPVMVVTLVAVMIVIVVAVAGFRGGSVVWGTGGLAACEGEQCQGQQCEKRDFGHGAAFRSGANEVAGAVGCVNEGKCLRRSLRHEWLESAIATHLGIVAFGLILGSKIRDGKFGRGEWKRR</sequence>
<organism evidence="2 3">
    <name type="scientific">Rhodopirellula baltica (strain DSM 10527 / NCIMB 13988 / SH1)</name>
    <dbReference type="NCBI Taxonomy" id="243090"/>
    <lineage>
        <taxon>Bacteria</taxon>
        <taxon>Pseudomonadati</taxon>
        <taxon>Planctomycetota</taxon>
        <taxon>Planctomycetia</taxon>
        <taxon>Pirellulales</taxon>
        <taxon>Pirellulaceae</taxon>
        <taxon>Rhodopirellula</taxon>
    </lineage>
</organism>
<keyword evidence="3" id="KW-1185">Reference proteome</keyword>
<dbReference type="KEGG" id="rba:RB4676"/>
<dbReference type="EnsemblBacteria" id="CAD73928">
    <property type="protein sequence ID" value="CAD73928"/>
    <property type="gene ID" value="RB4676"/>
</dbReference>
<protein>
    <submittedName>
        <fullName evidence="2">Uncharacterized protein</fullName>
    </submittedName>
</protein>
<accession>Q7US69</accession>
<evidence type="ECO:0000256" key="1">
    <source>
        <dbReference type="SAM" id="Phobius"/>
    </source>
</evidence>
<feature type="transmembrane region" description="Helical" evidence="1">
    <location>
        <begin position="89"/>
        <end position="122"/>
    </location>
</feature>
<dbReference type="AlphaFoldDB" id="Q7US69"/>
<evidence type="ECO:0000313" key="3">
    <source>
        <dbReference type="Proteomes" id="UP000001025"/>
    </source>
</evidence>
<dbReference type="EMBL" id="BX294140">
    <property type="protein sequence ID" value="CAD73928.1"/>
    <property type="molecule type" value="Genomic_DNA"/>
</dbReference>
<dbReference type="HOGENOM" id="CLU_1249815_0_0_0"/>
<name>Q7US69_RHOBA</name>
<dbReference type="Proteomes" id="UP000001025">
    <property type="component" value="Chromosome"/>
</dbReference>
<keyword evidence="1" id="KW-0812">Transmembrane</keyword>
<reference evidence="2 3" key="1">
    <citation type="journal article" date="2003" name="Proc. Natl. Acad. Sci. U.S.A.">
        <title>Complete genome sequence of the marine planctomycete Pirellula sp. strain 1.</title>
        <authorList>
            <person name="Gloeckner F.O."/>
            <person name="Kube M."/>
            <person name="Bauer M."/>
            <person name="Teeling H."/>
            <person name="Lombardot T."/>
            <person name="Ludwig W."/>
            <person name="Gade D."/>
            <person name="Beck A."/>
            <person name="Borzym K."/>
            <person name="Heitmann K."/>
            <person name="Rabus R."/>
            <person name="Schlesner H."/>
            <person name="Amann R."/>
            <person name="Reinhardt R."/>
        </authorList>
    </citation>
    <scope>NUCLEOTIDE SEQUENCE [LARGE SCALE GENOMIC DNA]</scope>
    <source>
        <strain evidence="3">DSM 10527 / NCIMB 13988 / SH1</strain>
    </source>
</reference>
<keyword evidence="1" id="KW-1133">Transmembrane helix</keyword>
<keyword evidence="1" id="KW-0472">Membrane</keyword>
<dbReference type="STRING" id="243090.RB4676"/>
<evidence type="ECO:0000313" key="2">
    <source>
        <dbReference type="EMBL" id="CAD73928.1"/>
    </source>
</evidence>